<sequence length="265" mass="29643">MNVQLPASDSHLQYRPITQTYTELQRKQYISPLDSNTELTRGIQYNNHLVRSYSDDDDDDVGDEFSEGELEEIERFKRTGGSASRRPANDLTSQLLQFADRINGDIEKYFGKYKSCVLIHGGGCHRKSKSGRELYYADLLRIAKGAEDDEDKLSPSSCDIYTGRIDASFGLGPLSELFEHLPDENDAAGRRSHGNPGTPVLGLPMNARKLPDSFFDEPKGNGHVNKPIFDKNRSSPGLLPDDSETPDFSDLLESWTGEDIPEQKP</sequence>
<dbReference type="InterPro" id="IPR053819">
    <property type="entry name" value="TEADIR3_omega_loop"/>
</dbReference>
<dbReference type="EMBL" id="JAODUP010000782">
    <property type="protein sequence ID" value="KAK2144133.1"/>
    <property type="molecule type" value="Genomic_DNA"/>
</dbReference>
<reference evidence="2" key="1">
    <citation type="journal article" date="2023" name="Mol. Biol. Evol.">
        <title>Third-Generation Sequencing Reveals the Adaptive Role of the Epigenome in Three Deep-Sea Polychaetes.</title>
        <authorList>
            <person name="Perez M."/>
            <person name="Aroh O."/>
            <person name="Sun Y."/>
            <person name="Lan Y."/>
            <person name="Juniper S.K."/>
            <person name="Young C.R."/>
            <person name="Angers B."/>
            <person name="Qian P.Y."/>
        </authorList>
    </citation>
    <scope>NUCLEOTIDE SEQUENCE</scope>
    <source>
        <strain evidence="2">P08H-3</strain>
    </source>
</reference>
<accession>A0AAD9J183</accession>
<dbReference type="Pfam" id="PF15238">
    <property type="entry name" value="TEADIR3"/>
    <property type="match status" value="1"/>
</dbReference>
<evidence type="ECO:0000313" key="3">
    <source>
        <dbReference type="Proteomes" id="UP001208570"/>
    </source>
</evidence>
<proteinExistence type="predicted"/>
<gene>
    <name evidence="2" type="ORF">LSH36_782g05016</name>
</gene>
<protein>
    <submittedName>
        <fullName evidence="2">Uncharacterized protein</fullName>
    </submittedName>
</protein>
<name>A0AAD9J183_9ANNE</name>
<keyword evidence="3" id="KW-1185">Reference proteome</keyword>
<comment type="caution">
    <text evidence="2">The sequence shown here is derived from an EMBL/GenBank/DDBJ whole genome shotgun (WGS) entry which is preliminary data.</text>
</comment>
<evidence type="ECO:0000256" key="1">
    <source>
        <dbReference type="SAM" id="MobiDB-lite"/>
    </source>
</evidence>
<evidence type="ECO:0000313" key="2">
    <source>
        <dbReference type="EMBL" id="KAK2144133.1"/>
    </source>
</evidence>
<dbReference type="AlphaFoldDB" id="A0AAD9J183"/>
<dbReference type="Proteomes" id="UP001208570">
    <property type="component" value="Unassembled WGS sequence"/>
</dbReference>
<organism evidence="2 3">
    <name type="scientific">Paralvinella palmiformis</name>
    <dbReference type="NCBI Taxonomy" id="53620"/>
    <lineage>
        <taxon>Eukaryota</taxon>
        <taxon>Metazoa</taxon>
        <taxon>Spiralia</taxon>
        <taxon>Lophotrochozoa</taxon>
        <taxon>Annelida</taxon>
        <taxon>Polychaeta</taxon>
        <taxon>Sedentaria</taxon>
        <taxon>Canalipalpata</taxon>
        <taxon>Terebellida</taxon>
        <taxon>Terebelliformia</taxon>
        <taxon>Alvinellidae</taxon>
        <taxon>Paralvinella</taxon>
    </lineage>
</organism>
<feature type="region of interest" description="Disordered" evidence="1">
    <location>
        <begin position="185"/>
        <end position="265"/>
    </location>
</feature>